<sequence>MGEGLEKGRLHANEPNHLEAVQSLNSLNDQIAHFMVNRPNAMSHEEDTFLPTERDTLSQSMALMRHLLMDAQASISQDNTSTPPNPLMALSVETLSTVTLKTQSVISEGFNLNLVCTRG</sequence>
<organism evidence="1 2">
    <name type="scientific">Cirrhinus molitorella</name>
    <name type="common">mud carp</name>
    <dbReference type="NCBI Taxonomy" id="172907"/>
    <lineage>
        <taxon>Eukaryota</taxon>
        <taxon>Metazoa</taxon>
        <taxon>Chordata</taxon>
        <taxon>Craniata</taxon>
        <taxon>Vertebrata</taxon>
        <taxon>Euteleostomi</taxon>
        <taxon>Actinopterygii</taxon>
        <taxon>Neopterygii</taxon>
        <taxon>Teleostei</taxon>
        <taxon>Ostariophysi</taxon>
        <taxon>Cypriniformes</taxon>
        <taxon>Cyprinidae</taxon>
        <taxon>Labeoninae</taxon>
        <taxon>Labeonini</taxon>
        <taxon>Cirrhinus</taxon>
    </lineage>
</organism>
<evidence type="ECO:0000313" key="1">
    <source>
        <dbReference type="EMBL" id="KAL1265806.1"/>
    </source>
</evidence>
<protein>
    <submittedName>
        <fullName evidence="1">Uncharacterized protein</fullName>
    </submittedName>
</protein>
<name>A0ABR3MMG5_9TELE</name>
<proteinExistence type="predicted"/>
<dbReference type="Proteomes" id="UP001558613">
    <property type="component" value="Unassembled WGS sequence"/>
</dbReference>
<evidence type="ECO:0000313" key="2">
    <source>
        <dbReference type="Proteomes" id="UP001558613"/>
    </source>
</evidence>
<accession>A0ABR3MMG5</accession>
<comment type="caution">
    <text evidence="1">The sequence shown here is derived from an EMBL/GenBank/DDBJ whole genome shotgun (WGS) entry which is preliminary data.</text>
</comment>
<reference evidence="1 2" key="1">
    <citation type="submission" date="2023-09" db="EMBL/GenBank/DDBJ databases">
        <authorList>
            <person name="Wang M."/>
        </authorList>
    </citation>
    <scope>NUCLEOTIDE SEQUENCE [LARGE SCALE GENOMIC DNA]</scope>
    <source>
        <strain evidence="1">GT-2023</strain>
        <tissue evidence="1">Liver</tissue>
    </source>
</reference>
<dbReference type="EMBL" id="JAYMGO010000011">
    <property type="protein sequence ID" value="KAL1265806.1"/>
    <property type="molecule type" value="Genomic_DNA"/>
</dbReference>
<gene>
    <name evidence="1" type="ORF">QQF64_003833</name>
</gene>
<keyword evidence="2" id="KW-1185">Reference proteome</keyword>